<comment type="caution">
    <text evidence="3">The sequence shown here is derived from an EMBL/GenBank/DDBJ whole genome shotgun (WGS) entry which is preliminary data.</text>
</comment>
<dbReference type="CDD" id="cd08946">
    <property type="entry name" value="SDR_e"/>
    <property type="match status" value="1"/>
</dbReference>
<dbReference type="InterPro" id="IPR001509">
    <property type="entry name" value="Epimerase_deHydtase"/>
</dbReference>
<evidence type="ECO:0000313" key="3">
    <source>
        <dbReference type="EMBL" id="KHE94086.1"/>
    </source>
</evidence>
<dbReference type="Gene3D" id="3.40.50.720">
    <property type="entry name" value="NAD(P)-binding Rossmann-like Domain"/>
    <property type="match status" value="1"/>
</dbReference>
<evidence type="ECO:0000256" key="1">
    <source>
        <dbReference type="ARBA" id="ARBA00007637"/>
    </source>
</evidence>
<dbReference type="GO" id="GO:0003978">
    <property type="term" value="F:UDP-glucose 4-epimerase activity"/>
    <property type="evidence" value="ECO:0007669"/>
    <property type="project" value="UniProtKB-EC"/>
</dbReference>
<evidence type="ECO:0000313" key="4">
    <source>
        <dbReference type="Proteomes" id="UP000030652"/>
    </source>
</evidence>
<dbReference type="InterPro" id="IPR036291">
    <property type="entry name" value="NAD(P)-bd_dom_sf"/>
</dbReference>
<reference evidence="3 4" key="1">
    <citation type="submission" date="2014-10" db="EMBL/GenBank/DDBJ databases">
        <title>Draft genome of anammox bacterium scalindua brodae, obtained using differential coverage binning of sequence data from two enrichment reactors.</title>
        <authorList>
            <person name="Speth D.R."/>
            <person name="Russ L."/>
            <person name="Kartal B."/>
            <person name="Op den Camp H.J."/>
            <person name="Dutilh B.E."/>
            <person name="Jetten M.S."/>
        </authorList>
    </citation>
    <scope>NUCLEOTIDE SEQUENCE [LARGE SCALE GENOMIC DNA]</scope>
    <source>
        <strain evidence="3">RU1</strain>
    </source>
</reference>
<sequence length="328" mass="37444">MRNILITGGLGYVGGRVACHIKEREPGSKVFLTTRNKHRKLPSWTEKFTVLHMNVLDEASIAECLKDKSIDIIVHLAALNETESANNPELAIEVNAKGTYRVLNAAKINNVNRFVFFSTFHVYGDISDTVITEETLPKPFHPYAITHKVAEDFVNYFNHCQGMKTLIFRMSNGYGYPMDISIDRWKLVFNDICRQAVTNGKILLNSSGKQYRDFISLYDVANAVYHFVFVIPDKWGDGIYNLGGDCTMSILDVAQKISDVYRTKYKKDIKEIRTTPNNRNSIVSKPVKYSIQKIMGTDFCIQENMTLEIKRTMDLCEQFIVSDEISSY</sequence>
<dbReference type="AlphaFoldDB" id="A0A0B0EQC6"/>
<organism evidence="3 4">
    <name type="scientific">Candidatus Scalindua brodae</name>
    <dbReference type="NCBI Taxonomy" id="237368"/>
    <lineage>
        <taxon>Bacteria</taxon>
        <taxon>Pseudomonadati</taxon>
        <taxon>Planctomycetota</taxon>
        <taxon>Candidatus Brocadiia</taxon>
        <taxon>Candidatus Brocadiales</taxon>
        <taxon>Candidatus Scalinduaceae</taxon>
        <taxon>Candidatus Scalindua</taxon>
    </lineage>
</organism>
<name>A0A0B0EQC6_9BACT</name>
<dbReference type="Proteomes" id="UP000030652">
    <property type="component" value="Unassembled WGS sequence"/>
</dbReference>
<protein>
    <submittedName>
        <fullName evidence="3">Uridine 5'-diphospho-glucose 4-epimerase</fullName>
        <ecNumber evidence="3">5.1.3.2</ecNumber>
    </submittedName>
</protein>
<dbReference type="EMBL" id="JRYO01000016">
    <property type="protein sequence ID" value="KHE94086.1"/>
    <property type="molecule type" value="Genomic_DNA"/>
</dbReference>
<evidence type="ECO:0000259" key="2">
    <source>
        <dbReference type="Pfam" id="PF01370"/>
    </source>
</evidence>
<accession>A0A0B0EQC6</accession>
<dbReference type="EC" id="5.1.3.2" evidence="3"/>
<dbReference type="PANTHER" id="PTHR43000">
    <property type="entry name" value="DTDP-D-GLUCOSE 4,6-DEHYDRATASE-RELATED"/>
    <property type="match status" value="1"/>
</dbReference>
<proteinExistence type="inferred from homology"/>
<feature type="domain" description="NAD-dependent epimerase/dehydratase" evidence="2">
    <location>
        <begin position="4"/>
        <end position="243"/>
    </location>
</feature>
<keyword evidence="3" id="KW-0413">Isomerase</keyword>
<gene>
    <name evidence="3" type="primary">galE_1</name>
    <name evidence="3" type="ORF">SCABRO_00138</name>
</gene>
<dbReference type="eggNOG" id="COG0451">
    <property type="taxonomic scope" value="Bacteria"/>
</dbReference>
<dbReference type="Pfam" id="PF01370">
    <property type="entry name" value="Epimerase"/>
    <property type="match status" value="1"/>
</dbReference>
<dbReference type="SUPFAM" id="SSF51735">
    <property type="entry name" value="NAD(P)-binding Rossmann-fold domains"/>
    <property type="match status" value="1"/>
</dbReference>
<comment type="similarity">
    <text evidence="1">Belongs to the NAD(P)-dependent epimerase/dehydratase family.</text>
</comment>